<feature type="compositionally biased region" description="Basic and acidic residues" evidence="1">
    <location>
        <begin position="594"/>
        <end position="607"/>
    </location>
</feature>
<sequence>MTTLAEHIIEVGAENHPPMLEKSMYDSWVSRIRLFIKGKKHGRMMLDSIDNCPLVYPTVEEDGQTRPKKYSELTEAQQLQDDCDVRATNIILHGLPPDVYALVNHQVAAKDIWIEFFNVSTPQQFTPVYTLPIHHQQHHTPVDLQQQSISPQPFISSSVTQQSQAKFPQLASGLVVPTFQQREDLIVCINKAMAFLSVVASSFAGTGNKGIATTSRGNYVASQPRVVKSHNCQGEGHMKLMLVEAQEAGQILDEEKLAFIADHGIEEAPVTQQTNVGLKIPQNSAFQTKDLDAFDSDCDDISSAKAVLMVNLSSCDSDVLSEVPYSNTYPNDMINQDVQEMSYSKQTHIDDYPDNEINSDSNIISYSQYLQESQDAEQAFWLKHSNYNLDTSVKSHTPVRIEAPSELPKVSLVNESLKKLKYHLASFDKVVKKRTTSDAITADEITKVQTIFNQMEVAVDYNAHVKHSVRNAKFESICVICNKFLFDANHDMCLIDYVNDVNVHSKSKSKRNKMRKVWKPKGKVFSEIRYSWKPTERIFTIFRNMSPLTRIVSTKEVPLKETTITPVITPSSELKVYSRKPKASGYVGSSSKAKIVESKTSNTKEPKQSWGSTASDVPSSSLID</sequence>
<feature type="region of interest" description="Disordered" evidence="1">
    <location>
        <begin position="580"/>
        <end position="624"/>
    </location>
</feature>
<gene>
    <name evidence="2" type="ORF">Tco_0769281</name>
</gene>
<feature type="compositionally biased region" description="Polar residues" evidence="1">
    <location>
        <begin position="608"/>
        <end position="624"/>
    </location>
</feature>
<evidence type="ECO:0000313" key="2">
    <source>
        <dbReference type="EMBL" id="GJS86645.1"/>
    </source>
</evidence>
<proteinExistence type="predicted"/>
<reference evidence="2" key="2">
    <citation type="submission" date="2022-01" db="EMBL/GenBank/DDBJ databases">
        <authorList>
            <person name="Yamashiro T."/>
            <person name="Shiraishi A."/>
            <person name="Satake H."/>
            <person name="Nakayama K."/>
        </authorList>
    </citation>
    <scope>NUCLEOTIDE SEQUENCE</scope>
</reference>
<comment type="caution">
    <text evidence="2">The sequence shown here is derived from an EMBL/GenBank/DDBJ whole genome shotgun (WGS) entry which is preliminary data.</text>
</comment>
<name>A0ABQ4Z9Z1_9ASTR</name>
<evidence type="ECO:0008006" key="4">
    <source>
        <dbReference type="Google" id="ProtNLM"/>
    </source>
</evidence>
<keyword evidence="3" id="KW-1185">Reference proteome</keyword>
<organism evidence="2 3">
    <name type="scientific">Tanacetum coccineum</name>
    <dbReference type="NCBI Taxonomy" id="301880"/>
    <lineage>
        <taxon>Eukaryota</taxon>
        <taxon>Viridiplantae</taxon>
        <taxon>Streptophyta</taxon>
        <taxon>Embryophyta</taxon>
        <taxon>Tracheophyta</taxon>
        <taxon>Spermatophyta</taxon>
        <taxon>Magnoliopsida</taxon>
        <taxon>eudicotyledons</taxon>
        <taxon>Gunneridae</taxon>
        <taxon>Pentapetalae</taxon>
        <taxon>asterids</taxon>
        <taxon>campanulids</taxon>
        <taxon>Asterales</taxon>
        <taxon>Asteraceae</taxon>
        <taxon>Asteroideae</taxon>
        <taxon>Anthemideae</taxon>
        <taxon>Anthemidinae</taxon>
        <taxon>Tanacetum</taxon>
    </lineage>
</organism>
<accession>A0ABQ4Z9Z1</accession>
<dbReference type="EMBL" id="BQNB010011137">
    <property type="protein sequence ID" value="GJS86645.1"/>
    <property type="molecule type" value="Genomic_DNA"/>
</dbReference>
<evidence type="ECO:0000313" key="3">
    <source>
        <dbReference type="Proteomes" id="UP001151760"/>
    </source>
</evidence>
<dbReference type="Proteomes" id="UP001151760">
    <property type="component" value="Unassembled WGS sequence"/>
</dbReference>
<evidence type="ECO:0000256" key="1">
    <source>
        <dbReference type="SAM" id="MobiDB-lite"/>
    </source>
</evidence>
<reference evidence="2" key="1">
    <citation type="journal article" date="2022" name="Int. J. Mol. Sci.">
        <title>Draft Genome of Tanacetum Coccineum: Genomic Comparison of Closely Related Tanacetum-Family Plants.</title>
        <authorList>
            <person name="Yamashiro T."/>
            <person name="Shiraishi A."/>
            <person name="Nakayama K."/>
            <person name="Satake H."/>
        </authorList>
    </citation>
    <scope>NUCLEOTIDE SEQUENCE</scope>
</reference>
<protein>
    <recommendedName>
        <fullName evidence="4">Integrase, catalytic region, zinc finger, CCHC-type, peptidase aspartic, catalytic</fullName>
    </recommendedName>
</protein>